<evidence type="ECO:0000313" key="1">
    <source>
        <dbReference type="EMBL" id="KAF0021687.1"/>
    </source>
</evidence>
<name>A0A6A4RNI7_SCOMX</name>
<sequence length="97" mass="11059">MNTDVLFRRHGLNKWSSVMKLSDASHEHAYEYEYVLKQLPGQTKPNQTGSTVSVIIIPMFTRSFTTQDGILITLTVYVRSLLCHCTNRHNLLFGTVS</sequence>
<comment type="caution">
    <text evidence="1">The sequence shown here is derived from an EMBL/GenBank/DDBJ whole genome shotgun (WGS) entry which is preliminary data.</text>
</comment>
<dbReference type="AlphaFoldDB" id="A0A6A4RNI7"/>
<organism evidence="1 2">
    <name type="scientific">Scophthalmus maximus</name>
    <name type="common">Turbot</name>
    <name type="synonym">Psetta maxima</name>
    <dbReference type="NCBI Taxonomy" id="52904"/>
    <lineage>
        <taxon>Eukaryota</taxon>
        <taxon>Metazoa</taxon>
        <taxon>Chordata</taxon>
        <taxon>Craniata</taxon>
        <taxon>Vertebrata</taxon>
        <taxon>Euteleostomi</taxon>
        <taxon>Actinopterygii</taxon>
        <taxon>Neopterygii</taxon>
        <taxon>Teleostei</taxon>
        <taxon>Neoteleostei</taxon>
        <taxon>Acanthomorphata</taxon>
        <taxon>Carangaria</taxon>
        <taxon>Pleuronectiformes</taxon>
        <taxon>Pleuronectoidei</taxon>
        <taxon>Scophthalmidae</taxon>
        <taxon>Scophthalmus</taxon>
    </lineage>
</organism>
<dbReference type="Proteomes" id="UP000438429">
    <property type="component" value="Unassembled WGS sequence"/>
</dbReference>
<dbReference type="EMBL" id="VEVO01003039">
    <property type="protein sequence ID" value="KAF0021687.1"/>
    <property type="molecule type" value="Genomic_DNA"/>
</dbReference>
<proteinExistence type="predicted"/>
<evidence type="ECO:0000313" key="2">
    <source>
        <dbReference type="Proteomes" id="UP000438429"/>
    </source>
</evidence>
<protein>
    <submittedName>
        <fullName evidence="1">Uncharacterized protein</fullName>
    </submittedName>
</protein>
<reference evidence="1 2" key="1">
    <citation type="submission" date="2019-06" db="EMBL/GenBank/DDBJ databases">
        <title>Draft genomes of female and male turbot (Scophthalmus maximus).</title>
        <authorList>
            <person name="Xu H."/>
            <person name="Xu X.-W."/>
            <person name="Shao C."/>
            <person name="Chen S."/>
        </authorList>
    </citation>
    <scope>NUCLEOTIDE SEQUENCE [LARGE SCALE GENOMIC DNA]</scope>
    <source>
        <strain evidence="1">Ysfricsl-2016a</strain>
        <tissue evidence="1">Blood</tissue>
    </source>
</reference>
<accession>A0A6A4RNI7</accession>
<gene>
    <name evidence="1" type="ORF">F2P81_026059</name>
</gene>